<sequence>MTVVVGYLPTPDGLAALSHAIEEVGRTGEKLVVVNTGELGNYAGPSFATPQDLDAIDTQLTEAGIDHLVLQPTNGLSAADEILLAASAHDASRIVIGIRRRSPVGKLFTGSTAQQVLLEADCPVLAVKPQR</sequence>
<comment type="similarity">
    <text evidence="1">Belongs to the universal stress protein A family.</text>
</comment>
<dbReference type="Proteomes" id="UP000279994">
    <property type="component" value="Unassembled WGS sequence"/>
</dbReference>
<dbReference type="AlphaFoldDB" id="A0A3N0GLD6"/>
<keyword evidence="4" id="KW-1185">Reference proteome</keyword>
<dbReference type="SUPFAM" id="SSF52402">
    <property type="entry name" value="Adenine nucleotide alpha hydrolases-like"/>
    <property type="match status" value="1"/>
</dbReference>
<feature type="domain" description="UspA" evidence="2">
    <location>
        <begin position="2"/>
        <end position="128"/>
    </location>
</feature>
<reference evidence="3 4" key="1">
    <citation type="submission" date="2018-11" db="EMBL/GenBank/DDBJ databases">
        <authorList>
            <person name="Li F."/>
        </authorList>
    </citation>
    <scope>NUCLEOTIDE SEQUENCE [LARGE SCALE GENOMIC DNA]</scope>
    <source>
        <strain evidence="3 4">Gsoil 818</strain>
    </source>
</reference>
<dbReference type="Gene3D" id="3.40.50.620">
    <property type="entry name" value="HUPs"/>
    <property type="match status" value="1"/>
</dbReference>
<dbReference type="InterPro" id="IPR006016">
    <property type="entry name" value="UspA"/>
</dbReference>
<protein>
    <submittedName>
        <fullName evidence="3">Universal stress protein</fullName>
    </submittedName>
</protein>
<gene>
    <name evidence="3" type="ORF">EFL26_16265</name>
</gene>
<dbReference type="EMBL" id="RJSF01000043">
    <property type="protein sequence ID" value="RNM12986.1"/>
    <property type="molecule type" value="Genomic_DNA"/>
</dbReference>
<dbReference type="CDD" id="cd00293">
    <property type="entry name" value="USP-like"/>
    <property type="match status" value="1"/>
</dbReference>
<dbReference type="InterPro" id="IPR006015">
    <property type="entry name" value="Universal_stress_UspA"/>
</dbReference>
<comment type="caution">
    <text evidence="3">The sequence shown here is derived from an EMBL/GenBank/DDBJ whole genome shotgun (WGS) entry which is preliminary data.</text>
</comment>
<dbReference type="RefSeq" id="WP_123223963.1">
    <property type="nucleotide sequence ID" value="NZ_RJSF01000043.1"/>
</dbReference>
<evidence type="ECO:0000313" key="3">
    <source>
        <dbReference type="EMBL" id="RNM12986.1"/>
    </source>
</evidence>
<dbReference type="OrthoDB" id="5419113at2"/>
<evidence type="ECO:0000256" key="1">
    <source>
        <dbReference type="ARBA" id="ARBA00008791"/>
    </source>
</evidence>
<dbReference type="PRINTS" id="PR01438">
    <property type="entry name" value="UNVRSLSTRESS"/>
</dbReference>
<dbReference type="InterPro" id="IPR014729">
    <property type="entry name" value="Rossmann-like_a/b/a_fold"/>
</dbReference>
<name>A0A3N0GLD6_9ACTN</name>
<proteinExistence type="inferred from homology"/>
<accession>A0A3N0GLD6</accession>
<evidence type="ECO:0000313" key="4">
    <source>
        <dbReference type="Proteomes" id="UP000279994"/>
    </source>
</evidence>
<evidence type="ECO:0000259" key="2">
    <source>
        <dbReference type="Pfam" id="PF00582"/>
    </source>
</evidence>
<organism evidence="3 4">
    <name type="scientific">Nocardioides pocheonensis</name>
    <dbReference type="NCBI Taxonomy" id="661485"/>
    <lineage>
        <taxon>Bacteria</taxon>
        <taxon>Bacillati</taxon>
        <taxon>Actinomycetota</taxon>
        <taxon>Actinomycetes</taxon>
        <taxon>Propionibacteriales</taxon>
        <taxon>Nocardioidaceae</taxon>
        <taxon>Nocardioides</taxon>
    </lineage>
</organism>
<dbReference type="Pfam" id="PF00582">
    <property type="entry name" value="Usp"/>
    <property type="match status" value="1"/>
</dbReference>